<evidence type="ECO:0000256" key="1">
    <source>
        <dbReference type="ARBA" id="ARBA00023015"/>
    </source>
</evidence>
<evidence type="ECO:0000256" key="3">
    <source>
        <dbReference type="ARBA" id="ARBA00023163"/>
    </source>
</evidence>
<dbReference type="PROSITE" id="PS01081">
    <property type="entry name" value="HTH_TETR_1"/>
    <property type="match status" value="1"/>
</dbReference>
<organism evidence="6 7">
    <name type="scientific">Microbacterium deminutum</name>
    <dbReference type="NCBI Taxonomy" id="344164"/>
    <lineage>
        <taxon>Bacteria</taxon>
        <taxon>Bacillati</taxon>
        <taxon>Actinomycetota</taxon>
        <taxon>Actinomycetes</taxon>
        <taxon>Micrococcales</taxon>
        <taxon>Microbacteriaceae</taxon>
        <taxon>Microbacterium</taxon>
    </lineage>
</organism>
<dbReference type="InterPro" id="IPR023772">
    <property type="entry name" value="DNA-bd_HTH_TetR-type_CS"/>
</dbReference>
<keyword evidence="7" id="KW-1185">Reference proteome</keyword>
<feature type="DNA-binding region" description="H-T-H motif" evidence="4">
    <location>
        <begin position="33"/>
        <end position="52"/>
    </location>
</feature>
<gene>
    <name evidence="6" type="ORF">GCM10009776_30470</name>
</gene>
<keyword evidence="1" id="KW-0805">Transcription regulation</keyword>
<dbReference type="Pfam" id="PF00440">
    <property type="entry name" value="TetR_N"/>
    <property type="match status" value="1"/>
</dbReference>
<dbReference type="Proteomes" id="UP001499933">
    <property type="component" value="Unassembled WGS sequence"/>
</dbReference>
<sequence>MPRVSAEYRQARRDEIARAALRVLERKGVRDTSIADIVAESGLSTGAIYSHFTNKGELARYIVSEFMLPRLDAIAASAEVRAPRQIIELMLAATIENGISPAVILQFWAEGSMPGEIRDELLRTIVKLRSALAAALLPWARQRTADEEEAAALAYARTVDVAAVAQGFISNEAIFGTRSPQEYLTAVEQILA</sequence>
<keyword evidence="3" id="KW-0804">Transcription</keyword>
<keyword evidence="2 4" id="KW-0238">DNA-binding</keyword>
<dbReference type="RefSeq" id="WP_344096173.1">
    <property type="nucleotide sequence ID" value="NZ_BAAAOG010000007.1"/>
</dbReference>
<evidence type="ECO:0000259" key="5">
    <source>
        <dbReference type="PROSITE" id="PS50977"/>
    </source>
</evidence>
<reference evidence="6 7" key="1">
    <citation type="journal article" date="2019" name="Int. J. Syst. Evol. Microbiol.">
        <title>The Global Catalogue of Microorganisms (GCM) 10K type strain sequencing project: providing services to taxonomists for standard genome sequencing and annotation.</title>
        <authorList>
            <consortium name="The Broad Institute Genomics Platform"/>
            <consortium name="The Broad Institute Genome Sequencing Center for Infectious Disease"/>
            <person name="Wu L."/>
            <person name="Ma J."/>
        </authorList>
    </citation>
    <scope>NUCLEOTIDE SEQUENCE [LARGE SCALE GENOMIC DNA]</scope>
    <source>
        <strain evidence="6 7">JCM 14901</strain>
    </source>
</reference>
<feature type="domain" description="HTH tetR-type" evidence="5">
    <location>
        <begin position="10"/>
        <end position="70"/>
    </location>
</feature>
<dbReference type="PRINTS" id="PR00455">
    <property type="entry name" value="HTHTETR"/>
</dbReference>
<comment type="caution">
    <text evidence="6">The sequence shown here is derived from an EMBL/GenBank/DDBJ whole genome shotgun (WGS) entry which is preliminary data.</text>
</comment>
<dbReference type="Gene3D" id="1.10.357.10">
    <property type="entry name" value="Tetracycline Repressor, domain 2"/>
    <property type="match status" value="1"/>
</dbReference>
<dbReference type="InterPro" id="IPR050109">
    <property type="entry name" value="HTH-type_TetR-like_transc_reg"/>
</dbReference>
<evidence type="ECO:0000313" key="6">
    <source>
        <dbReference type="EMBL" id="GAA1965498.1"/>
    </source>
</evidence>
<protein>
    <recommendedName>
        <fullName evidence="5">HTH tetR-type domain-containing protein</fullName>
    </recommendedName>
</protein>
<dbReference type="InterPro" id="IPR009057">
    <property type="entry name" value="Homeodomain-like_sf"/>
</dbReference>
<dbReference type="PANTHER" id="PTHR30055">
    <property type="entry name" value="HTH-TYPE TRANSCRIPTIONAL REGULATOR RUTR"/>
    <property type="match status" value="1"/>
</dbReference>
<dbReference type="SUPFAM" id="SSF46689">
    <property type="entry name" value="Homeodomain-like"/>
    <property type="match status" value="1"/>
</dbReference>
<name>A0ABN2R8W7_9MICO</name>
<dbReference type="EMBL" id="BAAAOG010000007">
    <property type="protein sequence ID" value="GAA1965498.1"/>
    <property type="molecule type" value="Genomic_DNA"/>
</dbReference>
<evidence type="ECO:0000256" key="4">
    <source>
        <dbReference type="PROSITE-ProRule" id="PRU00335"/>
    </source>
</evidence>
<accession>A0ABN2R8W7</accession>
<dbReference type="PANTHER" id="PTHR30055:SF240">
    <property type="entry name" value="HTH-TYPE TRANSCRIPTIONAL REGULATOR ACRR"/>
    <property type="match status" value="1"/>
</dbReference>
<dbReference type="InterPro" id="IPR001647">
    <property type="entry name" value="HTH_TetR"/>
</dbReference>
<dbReference type="PROSITE" id="PS50977">
    <property type="entry name" value="HTH_TETR_2"/>
    <property type="match status" value="1"/>
</dbReference>
<evidence type="ECO:0000313" key="7">
    <source>
        <dbReference type="Proteomes" id="UP001499933"/>
    </source>
</evidence>
<proteinExistence type="predicted"/>
<evidence type="ECO:0000256" key="2">
    <source>
        <dbReference type="ARBA" id="ARBA00023125"/>
    </source>
</evidence>